<gene>
    <name evidence="2" type="ORF">O181_040759</name>
</gene>
<dbReference type="EMBL" id="AVOT02016122">
    <property type="protein sequence ID" value="MBW0501044.1"/>
    <property type="molecule type" value="Genomic_DNA"/>
</dbReference>
<evidence type="ECO:0000313" key="3">
    <source>
        <dbReference type="Proteomes" id="UP000765509"/>
    </source>
</evidence>
<proteinExistence type="predicted"/>
<protein>
    <submittedName>
        <fullName evidence="2">Uncharacterized protein</fullName>
    </submittedName>
</protein>
<keyword evidence="3" id="KW-1185">Reference proteome</keyword>
<name>A0A9Q3DD31_9BASI</name>
<sequence length="164" mass="18352">MPQTLGNSTEFHEQRNSHPESQSKISDMVSSHELVIEVESQSHENIQDTPVLPDSQPPTSQKQTFKTYEKEKTVETCAPTEDPGQDEVIFSGKVEIISKEQFVSNIAQTMPRLEKIKNESKIPDYVRQKIAEAMSLLKMDLNRVKVGEFLPEGSQVVIGVPGKG</sequence>
<feature type="compositionally biased region" description="Polar residues" evidence="1">
    <location>
        <begin position="19"/>
        <end position="29"/>
    </location>
</feature>
<dbReference type="Proteomes" id="UP000765509">
    <property type="component" value="Unassembled WGS sequence"/>
</dbReference>
<organism evidence="2 3">
    <name type="scientific">Austropuccinia psidii MF-1</name>
    <dbReference type="NCBI Taxonomy" id="1389203"/>
    <lineage>
        <taxon>Eukaryota</taxon>
        <taxon>Fungi</taxon>
        <taxon>Dikarya</taxon>
        <taxon>Basidiomycota</taxon>
        <taxon>Pucciniomycotina</taxon>
        <taxon>Pucciniomycetes</taxon>
        <taxon>Pucciniales</taxon>
        <taxon>Sphaerophragmiaceae</taxon>
        <taxon>Austropuccinia</taxon>
    </lineage>
</organism>
<feature type="compositionally biased region" description="Polar residues" evidence="1">
    <location>
        <begin position="57"/>
        <end position="66"/>
    </location>
</feature>
<evidence type="ECO:0000313" key="2">
    <source>
        <dbReference type="EMBL" id="MBW0501044.1"/>
    </source>
</evidence>
<evidence type="ECO:0000256" key="1">
    <source>
        <dbReference type="SAM" id="MobiDB-lite"/>
    </source>
</evidence>
<reference evidence="2" key="1">
    <citation type="submission" date="2021-03" db="EMBL/GenBank/DDBJ databases">
        <title>Draft genome sequence of rust myrtle Austropuccinia psidii MF-1, a brazilian biotype.</title>
        <authorList>
            <person name="Quecine M.C."/>
            <person name="Pachon D.M.R."/>
            <person name="Bonatelli M.L."/>
            <person name="Correr F.H."/>
            <person name="Franceschini L.M."/>
            <person name="Leite T.F."/>
            <person name="Margarido G.R.A."/>
            <person name="Almeida C.A."/>
            <person name="Ferrarezi J.A."/>
            <person name="Labate C.A."/>
        </authorList>
    </citation>
    <scope>NUCLEOTIDE SEQUENCE</scope>
    <source>
        <strain evidence="2">MF-1</strain>
    </source>
</reference>
<accession>A0A9Q3DD31</accession>
<feature type="region of interest" description="Disordered" evidence="1">
    <location>
        <begin position="1"/>
        <end position="86"/>
    </location>
</feature>
<dbReference type="AlphaFoldDB" id="A0A9Q3DD31"/>
<comment type="caution">
    <text evidence="2">The sequence shown here is derived from an EMBL/GenBank/DDBJ whole genome shotgun (WGS) entry which is preliminary data.</text>
</comment>